<accession>A0A7W2D4R1</accession>
<protein>
    <submittedName>
        <fullName evidence="8">TauD/TfdA family dioxygenase</fullName>
    </submittedName>
</protein>
<reference evidence="8 9" key="1">
    <citation type="submission" date="2020-07" db="EMBL/GenBank/DDBJ databases">
        <title>Streptomyces isolated from Indian soil.</title>
        <authorList>
            <person name="Mandal S."/>
            <person name="Maiti P.K."/>
        </authorList>
    </citation>
    <scope>NUCLEOTIDE SEQUENCE [LARGE SCALE GENOMIC DNA]</scope>
    <source>
        <strain evidence="8 9">PSKA54</strain>
    </source>
</reference>
<dbReference type="Pfam" id="PF02668">
    <property type="entry name" value="TauD"/>
    <property type="match status" value="1"/>
</dbReference>
<dbReference type="InterPro" id="IPR042098">
    <property type="entry name" value="TauD-like_sf"/>
</dbReference>
<gene>
    <name evidence="8" type="ORF">H1V43_25755</name>
</gene>
<proteinExistence type="inferred from homology"/>
<evidence type="ECO:0000256" key="5">
    <source>
        <dbReference type="ARBA" id="ARBA00023002"/>
    </source>
</evidence>
<evidence type="ECO:0000256" key="1">
    <source>
        <dbReference type="ARBA" id="ARBA00001954"/>
    </source>
</evidence>
<keyword evidence="6" id="KW-0408">Iron</keyword>
<dbReference type="GO" id="GO:0051213">
    <property type="term" value="F:dioxygenase activity"/>
    <property type="evidence" value="ECO:0007669"/>
    <property type="project" value="UniProtKB-KW"/>
</dbReference>
<evidence type="ECO:0000256" key="4">
    <source>
        <dbReference type="ARBA" id="ARBA00022964"/>
    </source>
</evidence>
<organism evidence="8 9">
    <name type="scientific">Streptomyces himalayensis subsp. aureolus</name>
    <dbReference type="NCBI Taxonomy" id="2758039"/>
    <lineage>
        <taxon>Bacteria</taxon>
        <taxon>Bacillati</taxon>
        <taxon>Actinomycetota</taxon>
        <taxon>Actinomycetes</taxon>
        <taxon>Kitasatosporales</taxon>
        <taxon>Streptomycetaceae</taxon>
        <taxon>Streptomyces</taxon>
        <taxon>Streptomyces himalayensis</taxon>
    </lineage>
</organism>
<comment type="caution">
    <text evidence="8">The sequence shown here is derived from an EMBL/GenBank/DDBJ whole genome shotgun (WGS) entry which is preliminary data.</text>
</comment>
<evidence type="ECO:0000313" key="9">
    <source>
        <dbReference type="Proteomes" id="UP000586976"/>
    </source>
</evidence>
<keyword evidence="3" id="KW-0479">Metal-binding</keyword>
<dbReference type="InterPro" id="IPR003819">
    <property type="entry name" value="TauD/TfdA-like"/>
</dbReference>
<dbReference type="PANTHER" id="PTHR43779:SF3">
    <property type="entry name" value="(3R)-3-[(CARBOXYMETHYL)AMINO]FATTY ACID OXYGENASE_DECARBOXYLASE"/>
    <property type="match status" value="1"/>
</dbReference>
<evidence type="ECO:0000259" key="7">
    <source>
        <dbReference type="Pfam" id="PF02668"/>
    </source>
</evidence>
<dbReference type="Gene3D" id="3.60.130.10">
    <property type="entry name" value="Clavaminate synthase-like"/>
    <property type="match status" value="1"/>
</dbReference>
<comment type="cofactor">
    <cofactor evidence="1">
        <name>Fe(2+)</name>
        <dbReference type="ChEBI" id="CHEBI:29033"/>
    </cofactor>
</comment>
<evidence type="ECO:0000256" key="6">
    <source>
        <dbReference type="ARBA" id="ARBA00023004"/>
    </source>
</evidence>
<name>A0A7W2D4R1_9ACTN</name>
<dbReference type="Proteomes" id="UP000586976">
    <property type="component" value="Unassembled WGS sequence"/>
</dbReference>
<dbReference type="PANTHER" id="PTHR43779">
    <property type="entry name" value="DIOXYGENASE RV0097-RELATED"/>
    <property type="match status" value="1"/>
</dbReference>
<keyword evidence="5" id="KW-0560">Oxidoreductase</keyword>
<sequence length="276" mass="30419">MALTITPLTPAIGVEVTGQPGRRLLDLDAAEELRTALDAHGVVVCREAGLEDGELVALSRMFGEVVIAKGSTEEYPEVQIISLDPARSRLASYQQGTFSWHIDGATDATPQKATFLVARQVSDEGGDTEFANTYAAYAALTEAQRKELDGLRVLHTFKAAQLLANPNPSDAQLAAWERVPTREHPLVWTRRDGRKSLLIGATTDHVIGMAPAESRALLDRLLQWSTQPRLVLRHHWRPGDLVIWDNTGMLHRALPYRPTSPRLMHRTTLVGDEAVV</sequence>
<keyword evidence="4 8" id="KW-0223">Dioxygenase</keyword>
<evidence type="ECO:0000313" key="8">
    <source>
        <dbReference type="EMBL" id="MBA4864698.1"/>
    </source>
</evidence>
<dbReference type="AlphaFoldDB" id="A0A7W2D4R1"/>
<evidence type="ECO:0000256" key="3">
    <source>
        <dbReference type="ARBA" id="ARBA00022723"/>
    </source>
</evidence>
<dbReference type="EMBL" id="JACEQY010000032">
    <property type="protein sequence ID" value="MBA4864698.1"/>
    <property type="molecule type" value="Genomic_DNA"/>
</dbReference>
<feature type="domain" description="TauD/TfdA-like" evidence="7">
    <location>
        <begin position="5"/>
        <end position="268"/>
    </location>
</feature>
<evidence type="ECO:0000256" key="2">
    <source>
        <dbReference type="ARBA" id="ARBA00005896"/>
    </source>
</evidence>
<dbReference type="SUPFAM" id="SSF51197">
    <property type="entry name" value="Clavaminate synthase-like"/>
    <property type="match status" value="1"/>
</dbReference>
<dbReference type="GO" id="GO:0046872">
    <property type="term" value="F:metal ion binding"/>
    <property type="evidence" value="ECO:0007669"/>
    <property type="project" value="UniProtKB-KW"/>
</dbReference>
<dbReference type="InterPro" id="IPR051178">
    <property type="entry name" value="TfdA_dioxygenase"/>
</dbReference>
<keyword evidence="9" id="KW-1185">Reference proteome</keyword>
<comment type="similarity">
    <text evidence="2">Belongs to the TfdA dioxygenase family.</text>
</comment>